<reference evidence="5" key="2">
    <citation type="submission" date="2025-05" db="UniProtKB">
        <authorList>
            <consortium name="Ensembl"/>
        </authorList>
    </citation>
    <scope>IDENTIFICATION</scope>
</reference>
<keyword evidence="1 3" id="KW-0853">WD repeat</keyword>
<protein>
    <submittedName>
        <fullName evidence="5">Uncharacterized protein</fullName>
    </submittedName>
</protein>
<dbReference type="CDD" id="cd00200">
    <property type="entry name" value="WD40"/>
    <property type="match status" value="1"/>
</dbReference>
<dbReference type="PROSITE" id="PS00678">
    <property type="entry name" value="WD_REPEATS_1"/>
    <property type="match status" value="4"/>
</dbReference>
<dbReference type="STRING" id="29139.ENSVURP00010014301"/>
<dbReference type="OMA" id="WDAMDGS"/>
<dbReference type="InterPro" id="IPR020472">
    <property type="entry name" value="WD40_PAC1"/>
</dbReference>
<dbReference type="PROSITE" id="PS50294">
    <property type="entry name" value="WD_REPEATS_REGION"/>
    <property type="match status" value="5"/>
</dbReference>
<dbReference type="Proteomes" id="UP000314987">
    <property type="component" value="Unassembled WGS sequence"/>
</dbReference>
<dbReference type="InterPro" id="IPR001680">
    <property type="entry name" value="WD40_rpt"/>
</dbReference>
<feature type="repeat" description="WD" evidence="3">
    <location>
        <begin position="217"/>
        <end position="258"/>
    </location>
</feature>
<dbReference type="GeneTree" id="ENSGT00940000162291"/>
<evidence type="ECO:0000256" key="3">
    <source>
        <dbReference type="PROSITE-ProRule" id="PRU00221"/>
    </source>
</evidence>
<dbReference type="InterPro" id="IPR015943">
    <property type="entry name" value="WD40/YVTN_repeat-like_dom_sf"/>
</dbReference>
<evidence type="ECO:0000313" key="4">
    <source>
        <dbReference type="Ensembl" id="ENSVURP00010014301.1"/>
    </source>
</evidence>
<accession>A0A4X2LI79</accession>
<keyword evidence="2" id="KW-0677">Repeat</keyword>
<dbReference type="InterPro" id="IPR036322">
    <property type="entry name" value="WD40_repeat_dom_sf"/>
</dbReference>
<proteinExistence type="predicted"/>
<organism evidence="5 6">
    <name type="scientific">Vombatus ursinus</name>
    <name type="common">Common wombat</name>
    <dbReference type="NCBI Taxonomy" id="29139"/>
    <lineage>
        <taxon>Eukaryota</taxon>
        <taxon>Metazoa</taxon>
        <taxon>Chordata</taxon>
        <taxon>Craniata</taxon>
        <taxon>Vertebrata</taxon>
        <taxon>Euteleostomi</taxon>
        <taxon>Mammalia</taxon>
        <taxon>Metatheria</taxon>
        <taxon>Diprotodontia</taxon>
        <taxon>Vombatidae</taxon>
        <taxon>Vombatus</taxon>
    </lineage>
</organism>
<evidence type="ECO:0000313" key="6">
    <source>
        <dbReference type="Proteomes" id="UP000314987"/>
    </source>
</evidence>
<keyword evidence="6" id="KW-1185">Reference proteome</keyword>
<dbReference type="Ensembl" id="ENSVURT00010026921.1">
    <property type="protein sequence ID" value="ENSVURP00010023653.1"/>
    <property type="gene ID" value="ENSVURG00010018129.1"/>
</dbReference>
<dbReference type="Pfam" id="PF00400">
    <property type="entry name" value="WD40"/>
    <property type="match status" value="5"/>
</dbReference>
<dbReference type="PROSITE" id="PS50082">
    <property type="entry name" value="WD_REPEATS_2"/>
    <property type="match status" value="6"/>
</dbReference>
<evidence type="ECO:0000256" key="1">
    <source>
        <dbReference type="ARBA" id="ARBA00022574"/>
    </source>
</evidence>
<dbReference type="SUPFAM" id="SSF50978">
    <property type="entry name" value="WD40 repeat-like"/>
    <property type="match status" value="1"/>
</dbReference>
<feature type="repeat" description="WD" evidence="3">
    <location>
        <begin position="350"/>
        <end position="391"/>
    </location>
</feature>
<reference evidence="6" key="1">
    <citation type="submission" date="2018-12" db="EMBL/GenBank/DDBJ databases">
        <authorList>
            <person name="Yazar S."/>
        </authorList>
    </citation>
    <scope>NUCLEOTIDE SEQUENCE [LARGE SCALE GENOMIC DNA]</scope>
</reference>
<feature type="repeat" description="WD" evidence="3">
    <location>
        <begin position="260"/>
        <end position="301"/>
    </location>
</feature>
<name>A0A4X2LI79_VOMUR</name>
<dbReference type="InterPro" id="IPR019775">
    <property type="entry name" value="WD40_repeat_CS"/>
</dbReference>
<dbReference type="PRINTS" id="PR00320">
    <property type="entry name" value="GPROTEINBRPT"/>
</dbReference>
<dbReference type="Gene3D" id="2.130.10.10">
    <property type="entry name" value="YVTN repeat-like/Quinoprotein amine dehydrogenase"/>
    <property type="match status" value="3"/>
</dbReference>
<feature type="repeat" description="WD" evidence="3">
    <location>
        <begin position="308"/>
        <end position="341"/>
    </location>
</feature>
<dbReference type="AlphaFoldDB" id="A0A4X2LI79"/>
<dbReference type="Ensembl" id="ENSVURT00010016284.1">
    <property type="protein sequence ID" value="ENSVURP00010014301.1"/>
    <property type="gene ID" value="ENSVURG00010010985.1"/>
</dbReference>
<dbReference type="SMART" id="SM00320">
    <property type="entry name" value="WD40"/>
    <property type="match status" value="6"/>
</dbReference>
<feature type="repeat" description="WD" evidence="3">
    <location>
        <begin position="96"/>
        <end position="127"/>
    </location>
</feature>
<sequence length="454" mass="51094">MLGTPKASTLCPFPPPTLPRQWAAALWPPRAPIAAVAMEWKSFTGDLWANKFIRTSRPSDPLALWDPNEQTVEPAKPEEPRWGDHERQSKIPFKILRGHNHVVSSCHFCFEDTRILSGSYDKTVKIWVRGPRDTIFTVSNKAHDFIFVFRVVTSSYDKTIKAWDMERGQVLWSFNHESIILSCKISYDGRYVVCGLDVENAICVIDANNGKVITFVRAHHSRPVTSCCFNPDNLRVASGSSDRSVKIWDVSAQATLLTIHEAHSNVIADCCFTFSGHFLCTAAWDKTLKIWDVNAGGFRSEGACVTLMEGHEGSVSSCLFTRDASLIVSGAYDKMVTVWDVAGGYRKCTLKGHEDWVMDVAISNNRKWVISASKDTTIRLWNIEKADQIPLLMEYKRLHGLQVIQGKGSRFLSCDSWYQLVSTSDMPRLPSDMPSAISRARAKSRLYNMLNSCF</sequence>
<feature type="repeat" description="WD" evidence="3">
    <location>
        <begin position="151"/>
        <end position="173"/>
    </location>
</feature>
<evidence type="ECO:0000256" key="2">
    <source>
        <dbReference type="ARBA" id="ARBA00022737"/>
    </source>
</evidence>
<dbReference type="PANTHER" id="PTHR45048">
    <property type="match status" value="1"/>
</dbReference>
<gene>
    <name evidence="5" type="primary">LOC114047403</name>
    <name evidence="4" type="synonym">LOC114047402</name>
</gene>
<dbReference type="PANTHER" id="PTHR45048:SF1">
    <property type="entry name" value="WD REPEAT-CONTAINING PROTEIN 88"/>
    <property type="match status" value="1"/>
</dbReference>
<evidence type="ECO:0000313" key="5">
    <source>
        <dbReference type="Ensembl" id="ENSVURP00010023653.1"/>
    </source>
</evidence>